<proteinExistence type="predicted"/>
<dbReference type="AlphaFoldDB" id="A0A7Y9ISM4"/>
<dbReference type="RefSeq" id="WP_179584806.1">
    <property type="nucleotide sequence ID" value="NZ_JACBYR010000001.1"/>
</dbReference>
<evidence type="ECO:0000313" key="2">
    <source>
        <dbReference type="EMBL" id="NYE82194.1"/>
    </source>
</evidence>
<keyword evidence="1" id="KW-0732">Signal</keyword>
<gene>
    <name evidence="2" type="ORF">FHW18_001465</name>
</gene>
<reference evidence="2 3" key="1">
    <citation type="submission" date="2020-07" db="EMBL/GenBank/DDBJ databases">
        <title>Genomic Encyclopedia of Type Strains, Phase IV (KMG-V): Genome sequencing to study the core and pangenomes of soil and plant-associated prokaryotes.</title>
        <authorList>
            <person name="Whitman W."/>
        </authorList>
    </citation>
    <scope>NUCLEOTIDE SEQUENCE [LARGE SCALE GENOMIC DNA]</scope>
    <source>
        <strain evidence="2 3">SAS40</strain>
    </source>
</reference>
<protein>
    <submittedName>
        <fullName evidence="2">Uncharacterized protein</fullName>
    </submittedName>
</protein>
<feature type="signal peptide" evidence="1">
    <location>
        <begin position="1"/>
        <end position="19"/>
    </location>
</feature>
<feature type="chain" id="PRO_5031525845" evidence="1">
    <location>
        <begin position="20"/>
        <end position="295"/>
    </location>
</feature>
<organism evidence="2 3">
    <name type="scientific">Pigmentiphaga litoralis</name>
    <dbReference type="NCBI Taxonomy" id="516702"/>
    <lineage>
        <taxon>Bacteria</taxon>
        <taxon>Pseudomonadati</taxon>
        <taxon>Pseudomonadota</taxon>
        <taxon>Betaproteobacteria</taxon>
        <taxon>Burkholderiales</taxon>
        <taxon>Alcaligenaceae</taxon>
        <taxon>Pigmentiphaga</taxon>
    </lineage>
</organism>
<dbReference type="Proteomes" id="UP000542125">
    <property type="component" value="Unassembled WGS sequence"/>
</dbReference>
<keyword evidence="3" id="KW-1185">Reference proteome</keyword>
<sequence>MGALWLALLSTTASASADALPIISWGVDAAAQASRLQITANRVGCGASLSACLARNTSGHPDKDSRIALSLPASRSPADILAAIDQFVSADPPPGQPYEIGLDDFAAIVRRGLQTNTLSSIGGIPEVIAHARTTPRLAATVYEDDLPYLESIKDGDLSRFRDGVQRVAFFLHYRPAVGAYTDYLNRVKRLFPNAEVFGGIYHYDRADYLPCQADSRVRCTDAEEYALFLKSVDVTLDAVRRGYLAGIELYPGRIGQEATWDGWSKSRTCRTSRQPECIATSQRMGQALVKKLEAR</sequence>
<accession>A0A7Y9ISM4</accession>
<evidence type="ECO:0000256" key="1">
    <source>
        <dbReference type="SAM" id="SignalP"/>
    </source>
</evidence>
<comment type="caution">
    <text evidence="2">The sequence shown here is derived from an EMBL/GenBank/DDBJ whole genome shotgun (WGS) entry which is preliminary data.</text>
</comment>
<name>A0A7Y9ISM4_9BURK</name>
<evidence type="ECO:0000313" key="3">
    <source>
        <dbReference type="Proteomes" id="UP000542125"/>
    </source>
</evidence>
<dbReference type="EMBL" id="JACBYR010000001">
    <property type="protein sequence ID" value="NYE82194.1"/>
    <property type="molecule type" value="Genomic_DNA"/>
</dbReference>